<dbReference type="InterPro" id="IPR010982">
    <property type="entry name" value="Lambda_DNA-bd_dom_sf"/>
</dbReference>
<evidence type="ECO:0000313" key="3">
    <source>
        <dbReference type="Proteomes" id="UP001501624"/>
    </source>
</evidence>
<dbReference type="Pfam" id="PF17765">
    <property type="entry name" value="MLTR_LBD"/>
    <property type="match status" value="1"/>
</dbReference>
<dbReference type="Gene3D" id="1.10.260.40">
    <property type="entry name" value="lambda repressor-like DNA-binding domains"/>
    <property type="match status" value="1"/>
</dbReference>
<gene>
    <name evidence="2" type="ORF">GCM10022380_25440</name>
</gene>
<comment type="caution">
    <text evidence="2">The sequence shown here is derived from an EMBL/GenBank/DDBJ whole genome shotgun (WGS) entry which is preliminary data.</text>
</comment>
<proteinExistence type="predicted"/>
<dbReference type="Proteomes" id="UP001501624">
    <property type="component" value="Unassembled WGS sequence"/>
</dbReference>
<evidence type="ECO:0000313" key="2">
    <source>
        <dbReference type="EMBL" id="GAA3806739.1"/>
    </source>
</evidence>
<dbReference type="PANTHER" id="PTHR35010:SF2">
    <property type="entry name" value="BLL4672 PROTEIN"/>
    <property type="match status" value="1"/>
</dbReference>
<protein>
    <submittedName>
        <fullName evidence="2">Helix-turn-helix transcriptional regulator</fullName>
    </submittedName>
</protein>
<dbReference type="CDD" id="cd00093">
    <property type="entry name" value="HTH_XRE"/>
    <property type="match status" value="1"/>
</dbReference>
<evidence type="ECO:0000259" key="1">
    <source>
        <dbReference type="SMART" id="SM00530"/>
    </source>
</evidence>
<dbReference type="InterPro" id="IPR041413">
    <property type="entry name" value="MLTR_LBD"/>
</dbReference>
<dbReference type="SUPFAM" id="SSF47413">
    <property type="entry name" value="lambda repressor-like DNA-binding domains"/>
    <property type="match status" value="1"/>
</dbReference>
<feature type="domain" description="HTH cro/C1-type" evidence="1">
    <location>
        <begin position="7"/>
        <end position="79"/>
    </location>
</feature>
<dbReference type="Pfam" id="PF13560">
    <property type="entry name" value="HTH_31"/>
    <property type="match status" value="1"/>
</dbReference>
<keyword evidence="3" id="KW-1185">Reference proteome</keyword>
<organism evidence="2 3">
    <name type="scientific">Amycolatopsis tucumanensis</name>
    <dbReference type="NCBI Taxonomy" id="401106"/>
    <lineage>
        <taxon>Bacteria</taxon>
        <taxon>Bacillati</taxon>
        <taxon>Actinomycetota</taxon>
        <taxon>Actinomycetes</taxon>
        <taxon>Pseudonocardiales</taxon>
        <taxon>Pseudonocardiaceae</taxon>
        <taxon>Amycolatopsis</taxon>
    </lineage>
</organism>
<name>A0ABP7I209_9PSEU</name>
<dbReference type="Gene3D" id="3.30.450.180">
    <property type="match status" value="1"/>
</dbReference>
<dbReference type="SMART" id="SM00530">
    <property type="entry name" value="HTH_XRE"/>
    <property type="match status" value="1"/>
</dbReference>
<accession>A0ABP7I209</accession>
<dbReference type="PANTHER" id="PTHR35010">
    <property type="entry name" value="BLL4672 PROTEIN-RELATED"/>
    <property type="match status" value="1"/>
</dbReference>
<dbReference type="InterPro" id="IPR001387">
    <property type="entry name" value="Cro/C1-type_HTH"/>
</dbReference>
<sequence>MRELAAFLRTRRDRLRPADVGLPAGPRRRAPGLRREEVANLAGISTDYYTRLEQAGSPQPPRDVLSGVARALRLSDEERAHLFHLAGEQPDPDGPSADVSSGVRHLLDHLDEAAALVVDVKYEVLAWNPLAAVVFGDLAELLPRERNLARDRFLHSGGSRYPDPGEHFAVALRAAAAKYPDDPGIRELIEDLREGSAEFRELWSRHDVIVRRDRTKVLRHPRTGEFEVACEVLLVPDRDQRVILYTAAPGSAGQEALRLLGTPGALAPAHRPRHAPQACPPC</sequence>
<reference evidence="3" key="1">
    <citation type="journal article" date="2019" name="Int. J. Syst. Evol. Microbiol.">
        <title>The Global Catalogue of Microorganisms (GCM) 10K type strain sequencing project: providing services to taxonomists for standard genome sequencing and annotation.</title>
        <authorList>
            <consortium name="The Broad Institute Genomics Platform"/>
            <consortium name="The Broad Institute Genome Sequencing Center for Infectious Disease"/>
            <person name="Wu L."/>
            <person name="Ma J."/>
        </authorList>
    </citation>
    <scope>NUCLEOTIDE SEQUENCE [LARGE SCALE GENOMIC DNA]</scope>
    <source>
        <strain evidence="3">JCM 17017</strain>
    </source>
</reference>
<dbReference type="RefSeq" id="WP_237339930.1">
    <property type="nucleotide sequence ID" value="NZ_BAABCM010000003.1"/>
</dbReference>
<dbReference type="EMBL" id="BAABCM010000003">
    <property type="protein sequence ID" value="GAA3806739.1"/>
    <property type="molecule type" value="Genomic_DNA"/>
</dbReference>